<dbReference type="GO" id="GO:0060271">
    <property type="term" value="P:cilium assembly"/>
    <property type="evidence" value="ECO:0007669"/>
    <property type="project" value="TreeGrafter"/>
</dbReference>
<accession>A0AAD5U629</accession>
<sequence>MPIKYYRTFDQIENLKLKITVEKVSTKHTSILNVFSDEPNEVKLKSSSMEVEWQEKVFSPPEVIKYLNYDSSNSELNQQYHKKVESLGSKKQSKAKKIVSEIADVDNHHKFKKKEVPLHERLRSSCKIDLKKKVEELKFQTPTKNNYKNDTRLDEKYVSKYPIHNKQPLLDNSFIEFNLMIYFPEIQVGQKDLFSEEQEQEVRLCQIKYYPAGLISINPGICSEINKLEHYSGSYTFKMAICSENLTTFDEQKEWEIYEEFFKRYPMMKKVFLRNFFLRKNLISSKIIGNEFNYLAEKYLKKINLFGEIELVKILDPEFECEHLYVRYSLELPEEWEIQNEYVANSKECKITNTAISQRCKPLYNELSGCLEANFGFPLELSLVSKTNAVGSQYPKIYFQVYSVDSWDRHVLQGYGFLDLPKSPSSETITVRTWRPNNTPAEELRSYFVGGSKEFNDLSFIDIPREFETYNFDIVAYTNLGFIAILALTFTKCKNTNAFTGIFGNGQLRAISDALQRARSRLEILRSQKMQEKEQENKI</sequence>
<evidence type="ECO:0000313" key="8">
    <source>
        <dbReference type="Proteomes" id="UP001211065"/>
    </source>
</evidence>
<proteinExistence type="predicted"/>
<protein>
    <submittedName>
        <fullName evidence="7">Pleiotropic negative transcriptional regulator</fullName>
    </submittedName>
</protein>
<evidence type="ECO:0000256" key="2">
    <source>
        <dbReference type="ARBA" id="ARBA00022490"/>
    </source>
</evidence>
<dbReference type="GO" id="GO:0036038">
    <property type="term" value="C:MKS complex"/>
    <property type="evidence" value="ECO:0007669"/>
    <property type="project" value="TreeGrafter"/>
</dbReference>
<dbReference type="InterPro" id="IPR010796">
    <property type="entry name" value="C2_B9-type_dom"/>
</dbReference>
<evidence type="ECO:0000256" key="4">
    <source>
        <dbReference type="ARBA" id="ARBA00023212"/>
    </source>
</evidence>
<evidence type="ECO:0000313" key="7">
    <source>
        <dbReference type="EMBL" id="KAJ3225800.1"/>
    </source>
</evidence>
<name>A0AAD5U629_9FUNG</name>
<reference evidence="7" key="1">
    <citation type="submission" date="2020-05" db="EMBL/GenBank/DDBJ databases">
        <title>Phylogenomic resolution of chytrid fungi.</title>
        <authorList>
            <person name="Stajich J.E."/>
            <person name="Amses K."/>
            <person name="Simmons R."/>
            <person name="Seto K."/>
            <person name="Myers J."/>
            <person name="Bonds A."/>
            <person name="Quandt C.A."/>
            <person name="Barry K."/>
            <person name="Liu P."/>
            <person name="Grigoriev I."/>
            <person name="Longcore J.E."/>
            <person name="James T.Y."/>
        </authorList>
    </citation>
    <scope>NUCLEOTIDE SEQUENCE</scope>
    <source>
        <strain evidence="7">JEL0476</strain>
    </source>
</reference>
<keyword evidence="8" id="KW-1185">Reference proteome</keyword>
<dbReference type="Proteomes" id="UP001211065">
    <property type="component" value="Unassembled WGS sequence"/>
</dbReference>
<keyword evidence="3" id="KW-0970">Cilium biogenesis/degradation</keyword>
<dbReference type="AlphaFoldDB" id="A0AAD5U629"/>
<keyword evidence="5" id="KW-0966">Cell projection</keyword>
<evidence type="ECO:0000256" key="5">
    <source>
        <dbReference type="ARBA" id="ARBA00023273"/>
    </source>
</evidence>
<keyword evidence="2" id="KW-0963">Cytoplasm</keyword>
<comment type="subcellular location">
    <subcellularLocation>
        <location evidence="1">Cytoplasm</location>
        <location evidence="1">Cytoskeleton</location>
        <location evidence="1">Cilium basal body</location>
    </subcellularLocation>
</comment>
<dbReference type="PANTHER" id="PTHR12968:SF4">
    <property type="entry name" value="TECTONIC-LIKE COMPLEX MEMBER MKS1"/>
    <property type="match status" value="1"/>
</dbReference>
<dbReference type="PANTHER" id="PTHR12968">
    <property type="entry name" value="B9 DOMAIN-CONTAINING"/>
    <property type="match status" value="1"/>
</dbReference>
<comment type="caution">
    <text evidence="7">The sequence shown here is derived from an EMBL/GenBank/DDBJ whole genome shotgun (WGS) entry which is preliminary data.</text>
</comment>
<dbReference type="Pfam" id="PF07162">
    <property type="entry name" value="B9-C2"/>
    <property type="match status" value="1"/>
</dbReference>
<evidence type="ECO:0000256" key="6">
    <source>
        <dbReference type="SAM" id="Coils"/>
    </source>
</evidence>
<dbReference type="EMBL" id="JADGJW010000052">
    <property type="protein sequence ID" value="KAJ3225800.1"/>
    <property type="molecule type" value="Genomic_DNA"/>
</dbReference>
<organism evidence="7 8">
    <name type="scientific">Clydaea vesicula</name>
    <dbReference type="NCBI Taxonomy" id="447962"/>
    <lineage>
        <taxon>Eukaryota</taxon>
        <taxon>Fungi</taxon>
        <taxon>Fungi incertae sedis</taxon>
        <taxon>Chytridiomycota</taxon>
        <taxon>Chytridiomycota incertae sedis</taxon>
        <taxon>Chytridiomycetes</taxon>
        <taxon>Lobulomycetales</taxon>
        <taxon>Lobulomycetaceae</taxon>
        <taxon>Clydaea</taxon>
    </lineage>
</organism>
<dbReference type="PROSITE" id="PS51381">
    <property type="entry name" value="C2_B9"/>
    <property type="match status" value="1"/>
</dbReference>
<evidence type="ECO:0000256" key="3">
    <source>
        <dbReference type="ARBA" id="ARBA00022794"/>
    </source>
</evidence>
<feature type="coiled-coil region" evidence="6">
    <location>
        <begin position="508"/>
        <end position="535"/>
    </location>
</feature>
<keyword evidence="4" id="KW-0206">Cytoskeleton</keyword>
<gene>
    <name evidence="7" type="primary">MKS1</name>
    <name evidence="7" type="ORF">HK099_006198</name>
</gene>
<evidence type="ECO:0000256" key="1">
    <source>
        <dbReference type="ARBA" id="ARBA00004120"/>
    </source>
</evidence>
<keyword evidence="6" id="KW-0175">Coiled coil</keyword>